<dbReference type="Gene3D" id="1.25.10.10">
    <property type="entry name" value="Leucine-rich Repeat Variant"/>
    <property type="match status" value="1"/>
</dbReference>
<dbReference type="InterPro" id="IPR024395">
    <property type="entry name" value="CLASP_N_dom"/>
</dbReference>
<keyword evidence="5" id="KW-0131">Cell cycle</keyword>
<evidence type="ECO:0000256" key="4">
    <source>
        <dbReference type="ARBA" id="ARBA00022701"/>
    </source>
</evidence>
<feature type="compositionally biased region" description="Polar residues" evidence="6">
    <location>
        <begin position="263"/>
        <end position="274"/>
    </location>
</feature>
<keyword evidence="4" id="KW-0493">Microtubule</keyword>
<dbReference type="GO" id="GO:0005876">
    <property type="term" value="C:spindle microtubule"/>
    <property type="evidence" value="ECO:0007669"/>
    <property type="project" value="TreeGrafter"/>
</dbReference>
<evidence type="ECO:0000313" key="9">
    <source>
        <dbReference type="Proteomes" id="UP000789739"/>
    </source>
</evidence>
<organism evidence="8 9">
    <name type="scientific">Paraglomus brasilianum</name>
    <dbReference type="NCBI Taxonomy" id="144538"/>
    <lineage>
        <taxon>Eukaryota</taxon>
        <taxon>Fungi</taxon>
        <taxon>Fungi incertae sedis</taxon>
        <taxon>Mucoromycota</taxon>
        <taxon>Glomeromycotina</taxon>
        <taxon>Glomeromycetes</taxon>
        <taxon>Paraglomerales</taxon>
        <taxon>Paraglomeraceae</taxon>
        <taxon>Paraglomus</taxon>
    </lineage>
</organism>
<keyword evidence="5" id="KW-0498">Mitosis</keyword>
<dbReference type="AlphaFoldDB" id="A0A9N9FK39"/>
<evidence type="ECO:0000256" key="3">
    <source>
        <dbReference type="ARBA" id="ARBA00022618"/>
    </source>
</evidence>
<evidence type="ECO:0000256" key="6">
    <source>
        <dbReference type="SAM" id="MobiDB-lite"/>
    </source>
</evidence>
<evidence type="ECO:0000256" key="2">
    <source>
        <dbReference type="ARBA" id="ARBA00009549"/>
    </source>
</evidence>
<dbReference type="GO" id="GO:0005881">
    <property type="term" value="C:cytoplasmic microtubule"/>
    <property type="evidence" value="ECO:0007669"/>
    <property type="project" value="TreeGrafter"/>
</dbReference>
<comment type="subcellular location">
    <subcellularLocation>
        <location evidence="1">Cytoplasm</location>
        <location evidence="1">Cytoskeleton</location>
        <location evidence="1">Spindle</location>
    </subcellularLocation>
</comment>
<dbReference type="PANTHER" id="PTHR21567:SF9">
    <property type="entry name" value="CLIP-ASSOCIATING PROTEIN"/>
    <property type="match status" value="1"/>
</dbReference>
<accession>A0A9N9FK39</accession>
<dbReference type="InterPro" id="IPR011989">
    <property type="entry name" value="ARM-like"/>
</dbReference>
<dbReference type="OrthoDB" id="46159at2759"/>
<sequence>MSDKQEIKIESAEQFDAEIKKIQEIFQEKESEHTWQGFDEALSRLTVMIQNGAYKYESSFLYGLKVLRKPIVNSLLTDRTRLSGTAVELIEEIAKALGPKFQSMADTYVAAILKLCMRTNKIFITRAQKCMIGIIKVSYIPAIIPKFREALQDPSKNLRACAAEFILASLEANDVGSLTDYIDDLESAIREGAIDSTPAVRATTKKTFEVYKLKFDLRLQDFVDTLPGMTKKYLGIQDKQPPKPFRPPLRKAHSYAQAKENPQPLSQTAPSTINKRGVTGGAQRVKSKESNAEEKTKVRRAFTK</sequence>
<dbReference type="GO" id="GO:0051301">
    <property type="term" value="P:cell division"/>
    <property type="evidence" value="ECO:0007669"/>
    <property type="project" value="UniProtKB-KW"/>
</dbReference>
<protein>
    <submittedName>
        <fullName evidence="8">2981_t:CDS:1</fullName>
    </submittedName>
</protein>
<dbReference type="InterPro" id="IPR016024">
    <property type="entry name" value="ARM-type_fold"/>
</dbReference>
<dbReference type="SMART" id="SM01349">
    <property type="entry name" value="TOG"/>
    <property type="match status" value="1"/>
</dbReference>
<evidence type="ECO:0000313" key="8">
    <source>
        <dbReference type="EMBL" id="CAG8538596.1"/>
    </source>
</evidence>
<dbReference type="GO" id="GO:0008017">
    <property type="term" value="F:microtubule binding"/>
    <property type="evidence" value="ECO:0007669"/>
    <property type="project" value="TreeGrafter"/>
</dbReference>
<feature type="compositionally biased region" description="Basic and acidic residues" evidence="6">
    <location>
        <begin position="286"/>
        <end position="296"/>
    </location>
</feature>
<proteinExistence type="inferred from homology"/>
<gene>
    <name evidence="8" type="ORF">PBRASI_LOCUS4472</name>
</gene>
<evidence type="ECO:0000259" key="7">
    <source>
        <dbReference type="SMART" id="SM01349"/>
    </source>
</evidence>
<evidence type="ECO:0000256" key="1">
    <source>
        <dbReference type="ARBA" id="ARBA00004186"/>
    </source>
</evidence>
<dbReference type="GO" id="GO:0090307">
    <property type="term" value="P:mitotic spindle assembly"/>
    <property type="evidence" value="ECO:0007669"/>
    <property type="project" value="TreeGrafter"/>
</dbReference>
<comment type="caution">
    <text evidence="8">The sequence shown here is derived from an EMBL/GenBank/DDBJ whole genome shotgun (WGS) entry which is preliminary data.</text>
</comment>
<reference evidence="8" key="1">
    <citation type="submission" date="2021-06" db="EMBL/GenBank/DDBJ databases">
        <authorList>
            <person name="Kallberg Y."/>
            <person name="Tangrot J."/>
            <person name="Rosling A."/>
        </authorList>
    </citation>
    <scope>NUCLEOTIDE SEQUENCE</scope>
    <source>
        <strain evidence="8">BR232B</strain>
    </source>
</reference>
<feature type="region of interest" description="Disordered" evidence="6">
    <location>
        <begin position="234"/>
        <end position="304"/>
    </location>
</feature>
<dbReference type="Pfam" id="PF12348">
    <property type="entry name" value="CLASP_N"/>
    <property type="match status" value="1"/>
</dbReference>
<evidence type="ECO:0000256" key="5">
    <source>
        <dbReference type="ARBA" id="ARBA00022776"/>
    </source>
</evidence>
<dbReference type="PANTHER" id="PTHR21567">
    <property type="entry name" value="CLASP"/>
    <property type="match status" value="1"/>
</dbReference>
<name>A0A9N9FK39_9GLOM</name>
<dbReference type="GO" id="GO:1990023">
    <property type="term" value="C:mitotic spindle midzone"/>
    <property type="evidence" value="ECO:0007669"/>
    <property type="project" value="TreeGrafter"/>
</dbReference>
<keyword evidence="3" id="KW-0132">Cell division</keyword>
<dbReference type="InterPro" id="IPR034085">
    <property type="entry name" value="TOG"/>
</dbReference>
<comment type="similarity">
    <text evidence="2">Belongs to the CLASP family.</text>
</comment>
<dbReference type="Proteomes" id="UP000789739">
    <property type="component" value="Unassembled WGS sequence"/>
</dbReference>
<feature type="domain" description="TOG" evidence="7">
    <location>
        <begin position="8"/>
        <end position="248"/>
    </location>
</feature>
<dbReference type="EMBL" id="CAJVPI010000465">
    <property type="protein sequence ID" value="CAG8538596.1"/>
    <property type="molecule type" value="Genomic_DNA"/>
</dbReference>
<dbReference type="SUPFAM" id="SSF48371">
    <property type="entry name" value="ARM repeat"/>
    <property type="match status" value="1"/>
</dbReference>
<dbReference type="GO" id="GO:0005815">
    <property type="term" value="C:microtubule organizing center"/>
    <property type="evidence" value="ECO:0007669"/>
    <property type="project" value="TreeGrafter"/>
</dbReference>
<keyword evidence="9" id="KW-1185">Reference proteome</keyword>